<evidence type="ECO:0000313" key="2">
    <source>
        <dbReference type="EMBL" id="GFI40080.1"/>
    </source>
</evidence>
<keyword evidence="1" id="KW-0732">Signal</keyword>
<sequence>MKRFIKYLFCLLMLLMLVGCNSNTSSTNINILCPVGAPALSFVSEYENINKTGKIDFVDGSDQLIAELSKNNSDYDIIVAPINLGAKLIQNKQSDYKIKGIITWGNLYYVGTSDNDLKETGELALFGEGAVPQKIVDTVKISTSLTPKYYQSATLVQQQLLSGNVKVGMLAEPLASATIAKAKQDNLELSIIADLQKSYGQNGYPQAAIFIKDGKDYKNLFESIDNFTNNGYEGLKEYLEKIGIDKLSLPSIEITAKSINRQNIHYQDASKCSKQIKDFLKLFNIDFDKSMLAS</sequence>
<dbReference type="EMBL" id="BLMI01000019">
    <property type="protein sequence ID" value="GFI40080.1"/>
    <property type="molecule type" value="Genomic_DNA"/>
</dbReference>
<dbReference type="PROSITE" id="PS51257">
    <property type="entry name" value="PROKAR_LIPOPROTEIN"/>
    <property type="match status" value="1"/>
</dbReference>
<dbReference type="Proteomes" id="UP000490821">
    <property type="component" value="Unassembled WGS sequence"/>
</dbReference>
<gene>
    <name evidence="2" type="ORF">IMSAGC017_00111</name>
</gene>
<accession>A0A829Z6A5</accession>
<evidence type="ECO:0008006" key="4">
    <source>
        <dbReference type="Google" id="ProtNLM"/>
    </source>
</evidence>
<name>A0A829Z6A5_9FIRM</name>
<feature type="signal peptide" evidence="1">
    <location>
        <begin position="1"/>
        <end position="22"/>
    </location>
</feature>
<organism evidence="2 3">
    <name type="scientific">Thomasclavelia cocleata</name>
    <dbReference type="NCBI Taxonomy" id="69824"/>
    <lineage>
        <taxon>Bacteria</taxon>
        <taxon>Bacillati</taxon>
        <taxon>Bacillota</taxon>
        <taxon>Erysipelotrichia</taxon>
        <taxon>Erysipelotrichales</taxon>
        <taxon>Coprobacillaceae</taxon>
        <taxon>Thomasclavelia</taxon>
    </lineage>
</organism>
<proteinExistence type="predicted"/>
<feature type="chain" id="PRO_5039101914" description="NitT/TauT family transport system substrate-binding protein" evidence="1">
    <location>
        <begin position="23"/>
        <end position="294"/>
    </location>
</feature>
<protein>
    <recommendedName>
        <fullName evidence="4">NitT/TauT family transport system substrate-binding protein</fullName>
    </recommendedName>
</protein>
<evidence type="ECO:0000256" key="1">
    <source>
        <dbReference type="SAM" id="SignalP"/>
    </source>
</evidence>
<comment type="caution">
    <text evidence="2">The sequence shown here is derived from an EMBL/GenBank/DDBJ whole genome shotgun (WGS) entry which is preliminary data.</text>
</comment>
<reference evidence="2 3" key="1">
    <citation type="journal article" date="2020" name="Microbiome">
        <title>Single-cell genomics of uncultured bacteria reveals dietary fiber responders in the mouse gut microbiota.</title>
        <authorList>
            <person name="Chijiiwa R."/>
            <person name="Hosokawa M."/>
            <person name="Kogawa M."/>
            <person name="Nishikawa Y."/>
            <person name="Ide K."/>
            <person name="Sakanashi C."/>
            <person name="Takahashi K."/>
            <person name="Takeyama H."/>
        </authorList>
    </citation>
    <scope>NUCLEOTIDE SEQUENCE [LARGE SCALE GENOMIC DNA]</scope>
    <source>
        <strain evidence="2">IMSAGC_017</strain>
    </source>
</reference>
<dbReference type="AlphaFoldDB" id="A0A829Z6A5"/>
<evidence type="ECO:0000313" key="3">
    <source>
        <dbReference type="Proteomes" id="UP000490821"/>
    </source>
</evidence>
<dbReference type="Gene3D" id="3.40.190.10">
    <property type="entry name" value="Periplasmic binding protein-like II"/>
    <property type="match status" value="2"/>
</dbReference>
<dbReference type="RefSeq" id="WP_172471680.1">
    <property type="nucleotide sequence ID" value="NZ_BLMI01000019.1"/>
</dbReference>